<evidence type="ECO:0000313" key="3">
    <source>
        <dbReference type="Proteomes" id="UP000799766"/>
    </source>
</evidence>
<dbReference type="OrthoDB" id="543156at2759"/>
<feature type="domain" description="DJ-1/PfpI" evidence="1">
    <location>
        <begin position="15"/>
        <end position="163"/>
    </location>
</feature>
<dbReference type="GO" id="GO:0016740">
    <property type="term" value="F:transferase activity"/>
    <property type="evidence" value="ECO:0007669"/>
    <property type="project" value="UniProtKB-KW"/>
</dbReference>
<keyword evidence="2" id="KW-0315">Glutamine amidotransferase</keyword>
<evidence type="ECO:0000313" key="2">
    <source>
        <dbReference type="EMBL" id="KAF2453045.1"/>
    </source>
</evidence>
<keyword evidence="2" id="KW-0808">Transferase</keyword>
<dbReference type="InterPro" id="IPR002818">
    <property type="entry name" value="DJ-1/PfpI"/>
</dbReference>
<sequence>MSAIQDDSKNEPIGVLFALHKGFDTLDFTGPYEVLASALHDSKNPDSKAFKISTAGDDSAVTSAQGLTVRADMDWEDALDRLDEFDVLVVPGGGSDAVLRANAQPQALVKAYAEMQQQDPSHERTLFSVCTGALFLAQAGVLQGLAATTHPDFYTKLEIVCAEAARGGRGERTDVMEERYVVNNARFELGENWDENPFIMDRKAKAGETARRKSAARKGSDAWRMSRRRESVVKRAALPLGGLRVLTSGGVTAGIDAALYLVAALVSFEAALERARVLQFSWSKGVTVEGIDV</sequence>
<dbReference type="PANTHER" id="PTHR43130">
    <property type="entry name" value="ARAC-FAMILY TRANSCRIPTIONAL REGULATOR"/>
    <property type="match status" value="1"/>
</dbReference>
<accession>A0A6A6NMR7</accession>
<proteinExistence type="predicted"/>
<dbReference type="SUPFAM" id="SSF52317">
    <property type="entry name" value="Class I glutamine amidotransferase-like"/>
    <property type="match status" value="1"/>
</dbReference>
<name>A0A6A6NMR7_9PEZI</name>
<gene>
    <name evidence="2" type="ORF">BDY21DRAFT_357147</name>
</gene>
<dbReference type="InterPro" id="IPR029062">
    <property type="entry name" value="Class_I_gatase-like"/>
</dbReference>
<dbReference type="Proteomes" id="UP000799766">
    <property type="component" value="Unassembled WGS sequence"/>
</dbReference>
<reference evidence="2" key="1">
    <citation type="journal article" date="2020" name="Stud. Mycol.">
        <title>101 Dothideomycetes genomes: a test case for predicting lifestyles and emergence of pathogens.</title>
        <authorList>
            <person name="Haridas S."/>
            <person name="Albert R."/>
            <person name="Binder M."/>
            <person name="Bloem J."/>
            <person name="Labutti K."/>
            <person name="Salamov A."/>
            <person name="Andreopoulos B."/>
            <person name="Baker S."/>
            <person name="Barry K."/>
            <person name="Bills G."/>
            <person name="Bluhm B."/>
            <person name="Cannon C."/>
            <person name="Castanera R."/>
            <person name="Culley D."/>
            <person name="Daum C."/>
            <person name="Ezra D."/>
            <person name="Gonzalez J."/>
            <person name="Henrissat B."/>
            <person name="Kuo A."/>
            <person name="Liang C."/>
            <person name="Lipzen A."/>
            <person name="Lutzoni F."/>
            <person name="Magnuson J."/>
            <person name="Mondo S."/>
            <person name="Nolan M."/>
            <person name="Ohm R."/>
            <person name="Pangilinan J."/>
            <person name="Park H.-J."/>
            <person name="Ramirez L."/>
            <person name="Alfaro M."/>
            <person name="Sun H."/>
            <person name="Tritt A."/>
            <person name="Yoshinaga Y."/>
            <person name="Zwiers L.-H."/>
            <person name="Turgeon B."/>
            <person name="Goodwin S."/>
            <person name="Spatafora J."/>
            <person name="Crous P."/>
            <person name="Grigoriev I."/>
        </authorList>
    </citation>
    <scope>NUCLEOTIDE SEQUENCE</scope>
    <source>
        <strain evidence="2">ATCC 16933</strain>
    </source>
</reference>
<dbReference type="InterPro" id="IPR052158">
    <property type="entry name" value="INH-QAR"/>
</dbReference>
<protein>
    <submittedName>
        <fullName evidence="2">Class I glutamine amidotransferase-like protein</fullName>
    </submittedName>
</protein>
<dbReference type="Pfam" id="PF01965">
    <property type="entry name" value="DJ-1_PfpI"/>
    <property type="match status" value="1"/>
</dbReference>
<keyword evidence="3" id="KW-1185">Reference proteome</keyword>
<organism evidence="2 3">
    <name type="scientific">Lineolata rhizophorae</name>
    <dbReference type="NCBI Taxonomy" id="578093"/>
    <lineage>
        <taxon>Eukaryota</taxon>
        <taxon>Fungi</taxon>
        <taxon>Dikarya</taxon>
        <taxon>Ascomycota</taxon>
        <taxon>Pezizomycotina</taxon>
        <taxon>Dothideomycetes</taxon>
        <taxon>Dothideomycetes incertae sedis</taxon>
        <taxon>Lineolatales</taxon>
        <taxon>Lineolataceae</taxon>
        <taxon>Lineolata</taxon>
    </lineage>
</organism>
<dbReference type="AlphaFoldDB" id="A0A6A6NMR7"/>
<dbReference type="PANTHER" id="PTHR43130:SF3">
    <property type="entry name" value="HTH-TYPE TRANSCRIPTIONAL REGULATOR RV1931C"/>
    <property type="match status" value="1"/>
</dbReference>
<dbReference type="Gene3D" id="3.40.50.880">
    <property type="match status" value="1"/>
</dbReference>
<evidence type="ECO:0000259" key="1">
    <source>
        <dbReference type="Pfam" id="PF01965"/>
    </source>
</evidence>
<dbReference type="EMBL" id="MU001700">
    <property type="protein sequence ID" value="KAF2453045.1"/>
    <property type="molecule type" value="Genomic_DNA"/>
</dbReference>